<dbReference type="Gene3D" id="3.30.300.30">
    <property type="match status" value="1"/>
</dbReference>
<evidence type="ECO:0000313" key="3">
    <source>
        <dbReference type="EMBL" id="SDU76589.1"/>
    </source>
</evidence>
<protein>
    <submittedName>
        <fullName evidence="3">Acyl-CoA synthetase (AMP-forming)/AMP-acid ligase II</fullName>
    </submittedName>
</protein>
<feature type="domain" description="AMP-dependent synthetase/ligase" evidence="1">
    <location>
        <begin position="13"/>
        <end position="333"/>
    </location>
</feature>
<dbReference type="Pfam" id="PF00501">
    <property type="entry name" value="AMP-binding"/>
    <property type="match status" value="1"/>
</dbReference>
<keyword evidence="3" id="KW-0436">Ligase</keyword>
<reference evidence="4" key="1">
    <citation type="submission" date="2016-10" db="EMBL/GenBank/DDBJ databases">
        <authorList>
            <person name="Varghese N."/>
            <person name="Submissions S."/>
        </authorList>
    </citation>
    <scope>NUCLEOTIDE SEQUENCE [LARGE SCALE GENOMIC DNA]</scope>
    <source>
        <strain evidence="4">DSM 45079</strain>
    </source>
</reference>
<dbReference type="RefSeq" id="WP_046767526.1">
    <property type="nucleotide sequence ID" value="NZ_KQ061222.1"/>
</dbReference>
<dbReference type="InterPro" id="IPR000873">
    <property type="entry name" value="AMP-dep_synth/lig_dom"/>
</dbReference>
<dbReference type="AlphaFoldDB" id="A0A1H2L6K6"/>
<gene>
    <name evidence="3" type="ORF">SAMN04488563_5251</name>
</gene>
<evidence type="ECO:0000259" key="1">
    <source>
        <dbReference type="Pfam" id="PF00501"/>
    </source>
</evidence>
<dbReference type="Gene3D" id="3.40.50.12780">
    <property type="entry name" value="N-terminal domain of ligase-like"/>
    <property type="match status" value="1"/>
</dbReference>
<dbReference type="SUPFAM" id="SSF56801">
    <property type="entry name" value="Acetyl-CoA synthetase-like"/>
    <property type="match status" value="1"/>
</dbReference>
<dbReference type="InterPro" id="IPR042099">
    <property type="entry name" value="ANL_N_sf"/>
</dbReference>
<dbReference type="CDD" id="cd04433">
    <property type="entry name" value="AFD_class_I"/>
    <property type="match status" value="1"/>
</dbReference>
<feature type="domain" description="AMP-binding enzyme C-terminal" evidence="2">
    <location>
        <begin position="384"/>
        <end position="458"/>
    </location>
</feature>
<accession>A0A1H2L6K6</accession>
<evidence type="ECO:0000313" key="4">
    <source>
        <dbReference type="Proteomes" id="UP000182977"/>
    </source>
</evidence>
<dbReference type="InterPro" id="IPR025110">
    <property type="entry name" value="AMP-bd_C"/>
</dbReference>
<dbReference type="PANTHER" id="PTHR43767:SF7">
    <property type="entry name" value="MEDIUM_LONG-CHAIN-FATTY-ACID--COA LIGASE FADD8"/>
    <property type="match status" value="1"/>
</dbReference>
<sequence length="470" mass="49658">MVMLFPGPVLEALRAAPGRAAFEVGRRTVTYGELLAMVRQLTGALQRAGVSRGTGVGLVLSLSPEAYAAHLAAHALGCRVAAARLGWSPRQLARALDLVDVVVTDQLVDRPALALGELLAGAGSAAEAVPIPELARPDDVARLTFTSGTSGAPKACAHTYRAISLAHQRDHWAPALARLMTGFQRCLISENLAGPVMFTYLGRTLVGGGTVVLPDGLEVPQAIERYGVTAALMPPARLHQMLGASADLRSLRAVVIGGSPAGPHILGAATRRLGPIVWQGYGQGEAGVISMLTPKDIITGHDDTVGRPLPAVQVAERDGEIYVRSPHLMTGYWNDPEQTREVLHDGWLRTRDLGYLDDEGYLRLTGRARDVIMVNAEVCYAGAIERVLAEHPLVAQAYVVGAPDQETGEAVHAFVVPAGGSAPDAEALRALVRERLSANSVPATVKVITEVPLSPGGKPDKNALLRTVTR</sequence>
<dbReference type="Proteomes" id="UP000182977">
    <property type="component" value="Chromosome I"/>
</dbReference>
<dbReference type="GO" id="GO:0016877">
    <property type="term" value="F:ligase activity, forming carbon-sulfur bonds"/>
    <property type="evidence" value="ECO:0007669"/>
    <property type="project" value="UniProtKB-ARBA"/>
</dbReference>
<name>A0A1H2L6K6_9ACTN</name>
<dbReference type="Pfam" id="PF13193">
    <property type="entry name" value="AMP-binding_C"/>
    <property type="match status" value="1"/>
</dbReference>
<dbReference type="InterPro" id="IPR045851">
    <property type="entry name" value="AMP-bd_C_sf"/>
</dbReference>
<dbReference type="EMBL" id="LT629791">
    <property type="protein sequence ID" value="SDU76589.1"/>
    <property type="molecule type" value="Genomic_DNA"/>
</dbReference>
<dbReference type="PANTHER" id="PTHR43767">
    <property type="entry name" value="LONG-CHAIN-FATTY-ACID--COA LIGASE"/>
    <property type="match status" value="1"/>
</dbReference>
<organism evidence="3 4">
    <name type="scientific">Jiangella alkaliphila</name>
    <dbReference type="NCBI Taxonomy" id="419479"/>
    <lineage>
        <taxon>Bacteria</taxon>
        <taxon>Bacillati</taxon>
        <taxon>Actinomycetota</taxon>
        <taxon>Actinomycetes</taxon>
        <taxon>Jiangellales</taxon>
        <taxon>Jiangellaceae</taxon>
        <taxon>Jiangella</taxon>
    </lineage>
</organism>
<dbReference type="STRING" id="419479.SAMN04488563_5251"/>
<proteinExistence type="predicted"/>
<keyword evidence="4" id="KW-1185">Reference proteome</keyword>
<evidence type="ECO:0000259" key="2">
    <source>
        <dbReference type="Pfam" id="PF13193"/>
    </source>
</evidence>
<dbReference type="PROSITE" id="PS00455">
    <property type="entry name" value="AMP_BINDING"/>
    <property type="match status" value="1"/>
</dbReference>
<dbReference type="InterPro" id="IPR050237">
    <property type="entry name" value="ATP-dep_AMP-bd_enzyme"/>
</dbReference>
<dbReference type="InterPro" id="IPR020845">
    <property type="entry name" value="AMP-binding_CS"/>
</dbReference>